<feature type="region of interest" description="Disordered" evidence="1">
    <location>
        <begin position="13"/>
        <end position="50"/>
    </location>
</feature>
<feature type="region of interest" description="Disordered" evidence="1">
    <location>
        <begin position="72"/>
        <end position="104"/>
    </location>
</feature>
<evidence type="ECO:0000256" key="1">
    <source>
        <dbReference type="SAM" id="MobiDB-lite"/>
    </source>
</evidence>
<reference evidence="2" key="1">
    <citation type="journal article" date="2009" name="Rice">
        <title>De Novo Next Generation Sequencing of Plant Genomes.</title>
        <authorList>
            <person name="Rounsley S."/>
            <person name="Marri P.R."/>
            <person name="Yu Y."/>
            <person name="He R."/>
            <person name="Sisneros N."/>
            <person name="Goicoechea J.L."/>
            <person name="Lee S.J."/>
            <person name="Angelova A."/>
            <person name="Kudrna D."/>
            <person name="Luo M."/>
            <person name="Affourtit J."/>
            <person name="Desany B."/>
            <person name="Knight J."/>
            <person name="Niazi F."/>
            <person name="Egholm M."/>
            <person name="Wing R.A."/>
        </authorList>
    </citation>
    <scope>NUCLEOTIDE SEQUENCE [LARGE SCALE GENOMIC DNA]</scope>
    <source>
        <strain evidence="2">cv. IRGC 105608</strain>
    </source>
</reference>
<feature type="compositionally biased region" description="Basic and acidic residues" evidence="1">
    <location>
        <begin position="91"/>
        <end position="100"/>
    </location>
</feature>
<evidence type="ECO:0000313" key="3">
    <source>
        <dbReference type="Proteomes" id="UP000026960"/>
    </source>
</evidence>
<feature type="compositionally biased region" description="Gly residues" evidence="1">
    <location>
        <begin position="76"/>
        <end position="90"/>
    </location>
</feature>
<dbReference type="Proteomes" id="UP000026960">
    <property type="component" value="Chromosome 12"/>
</dbReference>
<dbReference type="Gramene" id="OBART12G04100.1">
    <property type="protein sequence ID" value="OBART12G04100.1"/>
    <property type="gene ID" value="OBART12G04100"/>
</dbReference>
<evidence type="ECO:0000313" key="2">
    <source>
        <dbReference type="EnsemblPlants" id="OBART12G04100.1"/>
    </source>
</evidence>
<organism evidence="2">
    <name type="scientific">Oryza barthii</name>
    <dbReference type="NCBI Taxonomy" id="65489"/>
    <lineage>
        <taxon>Eukaryota</taxon>
        <taxon>Viridiplantae</taxon>
        <taxon>Streptophyta</taxon>
        <taxon>Embryophyta</taxon>
        <taxon>Tracheophyta</taxon>
        <taxon>Spermatophyta</taxon>
        <taxon>Magnoliopsida</taxon>
        <taxon>Liliopsida</taxon>
        <taxon>Poales</taxon>
        <taxon>Poaceae</taxon>
        <taxon>BOP clade</taxon>
        <taxon>Oryzoideae</taxon>
        <taxon>Oryzeae</taxon>
        <taxon>Oryzinae</taxon>
        <taxon>Oryza</taxon>
    </lineage>
</organism>
<protein>
    <submittedName>
        <fullName evidence="2">Uncharacterized protein</fullName>
    </submittedName>
</protein>
<reference evidence="2" key="2">
    <citation type="submission" date="2015-03" db="UniProtKB">
        <authorList>
            <consortium name="EnsemblPlants"/>
        </authorList>
    </citation>
    <scope>IDENTIFICATION</scope>
</reference>
<dbReference type="HOGENOM" id="CLU_2100618_0_0_1"/>
<keyword evidence="3" id="KW-1185">Reference proteome</keyword>
<name>A0A0D3HRU6_9ORYZ</name>
<accession>A0A0D3HRU6</accession>
<feature type="compositionally biased region" description="Low complexity" evidence="1">
    <location>
        <begin position="23"/>
        <end position="36"/>
    </location>
</feature>
<sequence length="116" mass="11481">MLRELQALCRVHGLPPVAPAPTSPTASPLSPSSRGVVSGGGGGGDRGEVGWEGLLEAARWRRGIWADEEGEVYSRGGRGGGGGGGGGGCRDGGEAEKPEAGWESAGGCLLLAAQAN</sequence>
<proteinExistence type="predicted"/>
<dbReference type="AlphaFoldDB" id="A0A0D3HRU6"/>
<dbReference type="EnsemblPlants" id="OBART12G04100.1">
    <property type="protein sequence ID" value="OBART12G04100.1"/>
    <property type="gene ID" value="OBART12G04100"/>
</dbReference>
<dbReference type="PaxDb" id="65489-OBART12G04100.1"/>